<evidence type="ECO:0000256" key="1">
    <source>
        <dbReference type="SAM" id="MobiDB-lite"/>
    </source>
</evidence>
<reference evidence="2" key="1">
    <citation type="submission" date="2023-03" db="EMBL/GenBank/DDBJ databases">
        <title>Massive genome expansion in bonnet fungi (Mycena s.s.) driven by repeated elements and novel gene families across ecological guilds.</title>
        <authorList>
            <consortium name="Lawrence Berkeley National Laboratory"/>
            <person name="Harder C.B."/>
            <person name="Miyauchi S."/>
            <person name="Viragh M."/>
            <person name="Kuo A."/>
            <person name="Thoen E."/>
            <person name="Andreopoulos B."/>
            <person name="Lu D."/>
            <person name="Skrede I."/>
            <person name="Drula E."/>
            <person name="Henrissat B."/>
            <person name="Morin E."/>
            <person name="Kohler A."/>
            <person name="Barry K."/>
            <person name="LaButti K."/>
            <person name="Morin E."/>
            <person name="Salamov A."/>
            <person name="Lipzen A."/>
            <person name="Mereny Z."/>
            <person name="Hegedus B."/>
            <person name="Baldrian P."/>
            <person name="Stursova M."/>
            <person name="Weitz H."/>
            <person name="Taylor A."/>
            <person name="Grigoriev I.V."/>
            <person name="Nagy L.G."/>
            <person name="Martin F."/>
            <person name="Kauserud H."/>
        </authorList>
    </citation>
    <scope>NUCLEOTIDE SEQUENCE</scope>
    <source>
        <strain evidence="2">9144</strain>
    </source>
</reference>
<organism evidence="2 3">
    <name type="scientific">Mycena pura</name>
    <dbReference type="NCBI Taxonomy" id="153505"/>
    <lineage>
        <taxon>Eukaryota</taxon>
        <taxon>Fungi</taxon>
        <taxon>Dikarya</taxon>
        <taxon>Basidiomycota</taxon>
        <taxon>Agaricomycotina</taxon>
        <taxon>Agaricomycetes</taxon>
        <taxon>Agaricomycetidae</taxon>
        <taxon>Agaricales</taxon>
        <taxon>Marasmiineae</taxon>
        <taxon>Mycenaceae</taxon>
        <taxon>Mycena</taxon>
    </lineage>
</organism>
<accession>A0AAD6UTP5</accession>
<dbReference type="Proteomes" id="UP001219525">
    <property type="component" value="Unassembled WGS sequence"/>
</dbReference>
<gene>
    <name evidence="2" type="ORF">GGX14DRAFT_596731</name>
</gene>
<evidence type="ECO:0000313" key="2">
    <source>
        <dbReference type="EMBL" id="KAJ7191834.1"/>
    </source>
</evidence>
<dbReference type="EMBL" id="JARJCW010000127">
    <property type="protein sequence ID" value="KAJ7191834.1"/>
    <property type="molecule type" value="Genomic_DNA"/>
</dbReference>
<dbReference type="AlphaFoldDB" id="A0AAD6UTP5"/>
<keyword evidence="3" id="KW-1185">Reference proteome</keyword>
<feature type="non-terminal residue" evidence="2">
    <location>
        <position position="268"/>
    </location>
</feature>
<protein>
    <submittedName>
        <fullName evidence="2">Uncharacterized protein</fullName>
    </submittedName>
</protein>
<proteinExistence type="predicted"/>
<feature type="region of interest" description="Disordered" evidence="1">
    <location>
        <begin position="83"/>
        <end position="106"/>
    </location>
</feature>
<comment type="caution">
    <text evidence="2">The sequence shown here is derived from an EMBL/GenBank/DDBJ whole genome shotgun (WGS) entry which is preliminary data.</text>
</comment>
<feature type="compositionally biased region" description="Basic residues" evidence="1">
    <location>
        <begin position="95"/>
        <end position="106"/>
    </location>
</feature>
<name>A0AAD6UTP5_9AGAR</name>
<feature type="region of interest" description="Disordered" evidence="1">
    <location>
        <begin position="127"/>
        <end position="147"/>
    </location>
</feature>
<evidence type="ECO:0000313" key="3">
    <source>
        <dbReference type="Proteomes" id="UP001219525"/>
    </source>
</evidence>
<sequence>MKGITPDDTNYTVPIHMLVALARTSASVRIRVPTHAGRPSIRKHRAPRLVGLPRLRLLLLRRRRRRLLLLRCRLVLRARARAARPSLEVREPRQRNTRRRPRARPTRAHIRIRRPRRRPLRLYHRRRSAHGRHACTLHAPPPPVDTKVVLRGQHPVRLRGKGQPRRGRRHRGWRVTQPCTAGLLPYAHWVAQRRRRRALSVRVLRRVLHDHAWSRRDVELILRRRRHHRRRDVVLRRTLMRIVWRLVAHRERLNWVAKNKCNNNGNTT</sequence>